<reference evidence="5" key="1">
    <citation type="submission" date="2018-02" db="EMBL/GenBank/DDBJ databases">
        <authorList>
            <person name="Cohen D.B."/>
            <person name="Kent A.D."/>
        </authorList>
    </citation>
    <scope>NUCLEOTIDE SEQUENCE</scope>
</reference>
<keyword evidence="1" id="KW-0863">Zinc-finger</keyword>
<keyword evidence="1" id="KW-0479">Metal-binding</keyword>
<dbReference type="SMART" id="SM00343">
    <property type="entry name" value="ZnF_C2HC"/>
    <property type="match status" value="2"/>
</dbReference>
<dbReference type="SUPFAM" id="SSF53098">
    <property type="entry name" value="Ribonuclease H-like"/>
    <property type="match status" value="1"/>
</dbReference>
<dbReference type="CDD" id="cd01650">
    <property type="entry name" value="RT_nLTR_like"/>
    <property type="match status" value="1"/>
</dbReference>
<evidence type="ECO:0000256" key="2">
    <source>
        <dbReference type="SAM" id="MobiDB-lite"/>
    </source>
</evidence>
<dbReference type="Pfam" id="PF14111">
    <property type="entry name" value="DUF4283"/>
    <property type="match status" value="1"/>
</dbReference>
<dbReference type="InterPro" id="IPR036397">
    <property type="entry name" value="RNaseH_sf"/>
</dbReference>
<dbReference type="InterPro" id="IPR044730">
    <property type="entry name" value="RNase_H-like_dom_plant"/>
</dbReference>
<accession>A0A2N9J7M3</accession>
<dbReference type="InterPro" id="IPR025558">
    <property type="entry name" value="DUF4283"/>
</dbReference>
<dbReference type="Pfam" id="PF13456">
    <property type="entry name" value="RVT_3"/>
    <property type="match status" value="1"/>
</dbReference>
<protein>
    <recommendedName>
        <fullName evidence="6">CCHC-type domain-containing protein</fullName>
    </recommendedName>
</protein>
<dbReference type="SUPFAM" id="SSF56219">
    <property type="entry name" value="DNase I-like"/>
    <property type="match status" value="1"/>
</dbReference>
<dbReference type="PANTHER" id="PTHR31286:SF99">
    <property type="entry name" value="DUF4283 DOMAIN-CONTAINING PROTEIN"/>
    <property type="match status" value="1"/>
</dbReference>
<organism evidence="5">
    <name type="scientific">Fagus sylvatica</name>
    <name type="common">Beechnut</name>
    <dbReference type="NCBI Taxonomy" id="28930"/>
    <lineage>
        <taxon>Eukaryota</taxon>
        <taxon>Viridiplantae</taxon>
        <taxon>Streptophyta</taxon>
        <taxon>Embryophyta</taxon>
        <taxon>Tracheophyta</taxon>
        <taxon>Spermatophyta</taxon>
        <taxon>Magnoliopsida</taxon>
        <taxon>eudicotyledons</taxon>
        <taxon>Gunneridae</taxon>
        <taxon>Pentapetalae</taxon>
        <taxon>rosids</taxon>
        <taxon>fabids</taxon>
        <taxon>Fagales</taxon>
        <taxon>Fagaceae</taxon>
        <taxon>Fagus</taxon>
    </lineage>
</organism>
<evidence type="ECO:0000313" key="5">
    <source>
        <dbReference type="EMBL" id="SPD33386.1"/>
    </source>
</evidence>
<evidence type="ECO:0000256" key="1">
    <source>
        <dbReference type="PROSITE-ProRule" id="PRU00047"/>
    </source>
</evidence>
<name>A0A2N9J7M3_FAGSY</name>
<dbReference type="PROSITE" id="PS50158">
    <property type="entry name" value="ZF_CCHC"/>
    <property type="match status" value="1"/>
</dbReference>
<dbReference type="Pfam" id="PF13966">
    <property type="entry name" value="zf-RVT"/>
    <property type="match status" value="1"/>
</dbReference>
<dbReference type="Pfam" id="PF00078">
    <property type="entry name" value="RVT_1"/>
    <property type="match status" value="1"/>
</dbReference>
<dbReference type="InterPro" id="IPR043502">
    <property type="entry name" value="DNA/RNA_pol_sf"/>
</dbReference>
<dbReference type="InterPro" id="IPR040256">
    <property type="entry name" value="At4g02000-like"/>
</dbReference>
<feature type="region of interest" description="Disordered" evidence="2">
    <location>
        <begin position="1"/>
        <end position="77"/>
    </location>
</feature>
<dbReference type="Gene3D" id="3.60.10.10">
    <property type="entry name" value="Endonuclease/exonuclease/phosphatase"/>
    <property type="match status" value="1"/>
</dbReference>
<dbReference type="PANTHER" id="PTHR31286">
    <property type="entry name" value="GLYCINE-RICH CELL WALL STRUCTURAL PROTEIN 1.8-LIKE"/>
    <property type="match status" value="1"/>
</dbReference>
<feature type="domain" description="CCHC-type" evidence="3">
    <location>
        <begin position="307"/>
        <end position="322"/>
    </location>
</feature>
<dbReference type="GO" id="GO:0003676">
    <property type="term" value="F:nucleic acid binding"/>
    <property type="evidence" value="ECO:0007669"/>
    <property type="project" value="InterPro"/>
</dbReference>
<feature type="domain" description="RNase H type-1" evidence="4">
    <location>
        <begin position="1764"/>
        <end position="1894"/>
    </location>
</feature>
<dbReference type="SUPFAM" id="SSF56672">
    <property type="entry name" value="DNA/RNA polymerases"/>
    <property type="match status" value="1"/>
</dbReference>
<dbReference type="PROSITE" id="PS50879">
    <property type="entry name" value="RNASE_H_1"/>
    <property type="match status" value="1"/>
</dbReference>
<dbReference type="CDD" id="cd06222">
    <property type="entry name" value="RNase_H_like"/>
    <property type="match status" value="1"/>
</dbReference>
<keyword evidence="1" id="KW-0862">Zinc</keyword>
<dbReference type="InterPro" id="IPR026960">
    <property type="entry name" value="RVT-Znf"/>
</dbReference>
<evidence type="ECO:0000259" key="3">
    <source>
        <dbReference type="PROSITE" id="PS50158"/>
    </source>
</evidence>
<evidence type="ECO:0000259" key="4">
    <source>
        <dbReference type="PROSITE" id="PS50879"/>
    </source>
</evidence>
<dbReference type="InterPro" id="IPR005135">
    <property type="entry name" value="Endo/exonuclease/phosphatase"/>
</dbReference>
<dbReference type="Gene3D" id="3.30.420.10">
    <property type="entry name" value="Ribonuclease H-like superfamily/Ribonuclease H"/>
    <property type="match status" value="1"/>
</dbReference>
<sequence>MEDTDMSDRPKEKDRVRSSVNGDHLGHPSEDDDTSRRNNKKHKESHSLSVPDKGHGSESPTGYVEPTSAPTPPIRARSGISYKDSLIGVIPGAYEHAFFGSSMEEDEILSSDEEEDEEPPEEGEVVIKFTRELKHRIRAPWSTSLIVKVFGRSVGYVFLVNKLKIMWNFAGNFSCVDLGLGFFLIRFDSQSGFEDVLKRGPWFIGEHFLSLRPWVPNFRASEASVKTVAIWVRLPELPVEYYHKDSLLHIGSGLGPVLRVDFNTAAGTRGRFARICVQIDLDKPLARTVRVGKTRLAVIYEGIGLLCFHCGRIGHRSELCPSRVLEKVDTPADTAGPRAEEDEKLKNFGPWMLDSRRKRQTKPAGSACRGHDNITQQVYEGSVGAAGPSGVKRDDRKLKHGIARRRVIGAVAGSAEDQRNAKSHPNFRYSHVDKGKSKQGSGTGQLYAHGPLETNPKIASPSWRIRLKGQYIRIDEDVIELIRKDPLHVWGWYDAEIAQAWTEIAPAVQDEDPPLLTDMVWLQEISPYWNFLTDIPRIDGIHCPLRIRCQPLRELRFVQFLEEVYCATLPKFEERKVMLSTPIHFNWPGNRNALKLAQIAKCVPLSNLWIRCSELRGQGFLEYQFSSTVIRNNMWEMWPEKAWNSLEAEGTLFPPNNPPFMSSSEIGVNILTWNCRGVLNPCFRKALLDTLQINNPEILILTETRLGGDRAAELARSFPFDGFLCTNTIGFARGIWILWKTEAVEVDHLCSTEQEIHASVKVRSSNSLWLISAIYGSPCRSERRILWDNLKIIAGLNNLPWVMLGDFNDILLCEEKWGGNRPSNSRIREFRNCLNACNMIDLGFSGPKYTWSNCHDMNSLIMERLDRVLANPDWKILFPEASVSHLTRTHSDHCPVFLNLCPNIPCMLPRPFRFESIWFSHVDFPSIVEKAWGTPALNLSITFSIFAALVSAWNKSKFGNIFHRKKRILARLNGVQCALNSRPSESLYRIEKSLREDYFVILKLEEELWAQKSRVGWVVEGDRNTKFFHTSTIVRRRANKIVRLRNSVGEWIIDNELIRLHIQQGFVDLFSTSHLHPPSGFCLPLWAPKISDQEALSLTAHVDAIDVKRSLWSLKAFKAPGPDGLHPLRPIMGNLVSPFQAAFVPGMRGLDNVVIAQELIHSIHRKKGRMGQLILKLDLEKAYDLLEWGFIREVLTFFKFPPSFVDLVLECVSTSSFSILVNGGQLENFKPSRGIRQGDPLSPYLFILCMEYLSLKTLEACDNNSWKAIKASRTGPSFSHLFFANDLLLCSEASSNCCYTITRILDDFCLQSGQKISLSKSKVFFSPNVNPPLRQHLCGILGVSSTPNLGRVILVQSVTSAIPAYYMQNVALPIRVCSNLDKLNRDFLWGSTDERKKMHMVSWDKVCRPRDLGGLGLYSTKARNLALLAKLNWRVMEDPNSLWAKTLIAKYCPNGIMDERLRTRRSGSSNWKGLKKGHEVFRKGLRWVVNNGQEISFWHDLWVGDRPLRSLVHGPLSPWEDSLRVCDVVEGVSLWNLSILSLDIPPCIQESIKAILVCPNRPLADKRVWDSVGGEFKLGKAYSIACNKNSECSSLNPSTWIWKVRTSPRIMFFLWQCYHLSVPVREILASRGINIPTLCPRCLAPNESLIHMLRDCPDSITFWNSFRFPSSSSHFYSASLFDWIHSNCIATSTHDHNIPWQSLFSFGIWSLWLRRNQFVFKPDSHFLDPVVNAISYASEFFYLIGSYSKVKNMISTPIKWVVPPLGWFKLNTDGSSLGNPGLAGGGGVIRNHVGEWVGGFSRAIGITTSVQAELRALKDGLNLAIDLGILNLEIEMDSLVAVELVNSITTPNPFLSTIVTDCRSLMERFESCSLKHIFREANGCADLLAKTGCDQRPDFIAFPNAPAHVLEALAFDVSSATRFRLISS</sequence>
<dbReference type="InterPro" id="IPR002156">
    <property type="entry name" value="RNaseH_domain"/>
</dbReference>
<dbReference type="EMBL" id="OIVN01006451">
    <property type="protein sequence ID" value="SPD33386.1"/>
    <property type="molecule type" value="Genomic_DNA"/>
</dbReference>
<dbReference type="InterPro" id="IPR000477">
    <property type="entry name" value="RT_dom"/>
</dbReference>
<dbReference type="GO" id="GO:0008270">
    <property type="term" value="F:zinc ion binding"/>
    <property type="evidence" value="ECO:0007669"/>
    <property type="project" value="UniProtKB-KW"/>
</dbReference>
<dbReference type="InterPro" id="IPR012337">
    <property type="entry name" value="RNaseH-like_sf"/>
</dbReference>
<evidence type="ECO:0008006" key="6">
    <source>
        <dbReference type="Google" id="ProtNLM"/>
    </source>
</evidence>
<proteinExistence type="predicted"/>
<dbReference type="InterPro" id="IPR036691">
    <property type="entry name" value="Endo/exonu/phosph_ase_sf"/>
</dbReference>
<dbReference type="Pfam" id="PF03372">
    <property type="entry name" value="Exo_endo_phos"/>
    <property type="match status" value="1"/>
</dbReference>
<dbReference type="GO" id="GO:0004523">
    <property type="term" value="F:RNA-DNA hybrid ribonuclease activity"/>
    <property type="evidence" value="ECO:0007669"/>
    <property type="project" value="InterPro"/>
</dbReference>
<feature type="compositionally biased region" description="Basic and acidic residues" evidence="2">
    <location>
        <begin position="1"/>
        <end position="17"/>
    </location>
</feature>
<dbReference type="InterPro" id="IPR001878">
    <property type="entry name" value="Znf_CCHC"/>
</dbReference>
<feature type="region of interest" description="Disordered" evidence="2">
    <location>
        <begin position="413"/>
        <end position="451"/>
    </location>
</feature>
<gene>
    <name evidence="5" type="ORF">FSB_LOCUS61268</name>
</gene>